<organism evidence="2">
    <name type="scientific">Nitophyllum punctatum</name>
    <dbReference type="NCBI Taxonomy" id="158729"/>
    <lineage>
        <taxon>Eukaryota</taxon>
        <taxon>Rhodophyta</taxon>
        <taxon>Florideophyceae</taxon>
        <taxon>Rhodymeniophycidae</taxon>
        <taxon>Ceramiales</taxon>
        <taxon>Delesseriaceae</taxon>
        <taxon>Nitophylloideae</taxon>
        <taxon>Nitophyllum</taxon>
    </lineage>
</organism>
<feature type="transmembrane region" description="Helical" evidence="1">
    <location>
        <begin position="12"/>
        <end position="32"/>
    </location>
</feature>
<geneLocation type="plastid" evidence="2"/>
<protein>
    <recommendedName>
        <fullName evidence="3">Single-stranded DNA binding protein</fullName>
    </recommendedName>
</protein>
<name>A0A4D6WYB5_9FLOR</name>
<evidence type="ECO:0000256" key="1">
    <source>
        <dbReference type="SAM" id="Phobius"/>
    </source>
</evidence>
<dbReference type="EMBL" id="MK814699">
    <property type="protein sequence ID" value="QCI07691.1"/>
    <property type="molecule type" value="Genomic_DNA"/>
</dbReference>
<dbReference type="AlphaFoldDB" id="A0A4D6WYB5"/>
<keyword evidence="1" id="KW-0812">Transmembrane</keyword>
<sequence>MNNCLITVKILYQPILVIYNNQPLILLTIIVLNRKKQGLFGRLITYSNKNLYKYIYNCYKQDDICIISGTLFININNMNSKLQYYNYILHKYLCIQLREIQPCLNMNNNNIESIDI</sequence>
<reference evidence="2" key="2">
    <citation type="submission" date="2019-04" db="EMBL/GenBank/DDBJ databases">
        <authorList>
            <person name="Pasella M."/>
        </authorList>
    </citation>
    <scope>NUCLEOTIDE SEQUENCE</scope>
    <source>
        <strain evidence="2">PD2930</strain>
    </source>
</reference>
<keyword evidence="2" id="KW-0934">Plastid</keyword>
<keyword evidence="1" id="KW-0472">Membrane</keyword>
<gene>
    <name evidence="2" type="primary">orf116</name>
</gene>
<evidence type="ECO:0000313" key="2">
    <source>
        <dbReference type="EMBL" id="QCI07691.1"/>
    </source>
</evidence>
<reference evidence="2" key="1">
    <citation type="journal article" date="2019" name="Mol. Phylogenet. Evol.">
        <title>Morphological evolution and classification of the red algal order Ceramiales inferred using plastid phylogenomics.</title>
        <authorList>
            <person name="Diaz-Tapia P."/>
            <person name="Pasella M.M."/>
            <person name="Verbruggen H."/>
            <person name="Maggs C.A."/>
        </authorList>
    </citation>
    <scope>NUCLEOTIDE SEQUENCE</scope>
    <source>
        <strain evidence="2">PD2930</strain>
    </source>
</reference>
<accession>A0A4D6WYB5</accession>
<keyword evidence="1" id="KW-1133">Transmembrane helix</keyword>
<proteinExistence type="predicted"/>
<evidence type="ECO:0008006" key="3">
    <source>
        <dbReference type="Google" id="ProtNLM"/>
    </source>
</evidence>